<dbReference type="AlphaFoldDB" id="A0A844F3U9"/>
<evidence type="ECO:0000313" key="1">
    <source>
        <dbReference type="EMBL" id="MSS39483.1"/>
    </source>
</evidence>
<gene>
    <name evidence="1" type="ORF">FYJ37_03690</name>
</gene>
<evidence type="ECO:0000313" key="2">
    <source>
        <dbReference type="Proteomes" id="UP000462363"/>
    </source>
</evidence>
<dbReference type="Proteomes" id="UP000462363">
    <property type="component" value="Unassembled WGS sequence"/>
</dbReference>
<organism evidence="1 2">
    <name type="scientific">Clostridium scindens (strain JCM 10418 / VPI 12708)</name>
    <dbReference type="NCBI Taxonomy" id="29347"/>
    <lineage>
        <taxon>Bacteria</taxon>
        <taxon>Bacillati</taxon>
        <taxon>Bacillota</taxon>
        <taxon>Clostridia</taxon>
        <taxon>Lachnospirales</taxon>
        <taxon>Lachnospiraceae</taxon>
    </lineage>
</organism>
<accession>A0A844F3U9</accession>
<comment type="caution">
    <text evidence="1">The sequence shown here is derived from an EMBL/GenBank/DDBJ whole genome shotgun (WGS) entry which is preliminary data.</text>
</comment>
<reference evidence="1 2" key="1">
    <citation type="submission" date="2019-08" db="EMBL/GenBank/DDBJ databases">
        <title>In-depth cultivation of the pig gut microbiome towards novel bacterial diversity and tailored functional studies.</title>
        <authorList>
            <person name="Wylensek D."/>
            <person name="Hitch T.C.A."/>
            <person name="Clavel T."/>
        </authorList>
    </citation>
    <scope>NUCLEOTIDE SEQUENCE [LARGE SCALE GENOMIC DNA]</scope>
    <source>
        <strain evidence="1 2">BL-389-WT-3D</strain>
    </source>
</reference>
<name>A0A844F3U9_CLOSV</name>
<dbReference type="RefSeq" id="WP_154567713.1">
    <property type="nucleotide sequence ID" value="NZ_AP024846.1"/>
</dbReference>
<proteinExistence type="predicted"/>
<protein>
    <submittedName>
        <fullName evidence="1">Uncharacterized protein</fullName>
    </submittedName>
</protein>
<dbReference type="EMBL" id="VUMB01000006">
    <property type="protein sequence ID" value="MSS39483.1"/>
    <property type="molecule type" value="Genomic_DNA"/>
</dbReference>
<sequence length="66" mass="7595">MKTEIEAIIMKLRCCNKNQECIDFFAQYGTSSNPASGSFIPDARLGWLKKVVKEQFVHILFQKTKL</sequence>